<comment type="pathway">
    <text evidence="1">Mycotoxin biosynthesis.</text>
</comment>
<dbReference type="PANTHER" id="PTHR33365:SF4">
    <property type="entry name" value="CYCLOCHLOROTINE BIOSYNTHESIS PROTEIN O"/>
    <property type="match status" value="1"/>
</dbReference>
<organism evidence="3 4">
    <name type="scientific">Zymoseptoria tritici ST99CH_1A5</name>
    <dbReference type="NCBI Taxonomy" id="1276529"/>
    <lineage>
        <taxon>Eukaryota</taxon>
        <taxon>Fungi</taxon>
        <taxon>Dikarya</taxon>
        <taxon>Ascomycota</taxon>
        <taxon>Pezizomycotina</taxon>
        <taxon>Dothideomycetes</taxon>
        <taxon>Dothideomycetidae</taxon>
        <taxon>Mycosphaerellales</taxon>
        <taxon>Mycosphaerellaceae</taxon>
        <taxon>Zymoseptoria</taxon>
    </lineage>
</organism>
<gene>
    <name evidence="3" type="ORF">ZT1A5_G6143</name>
</gene>
<accession>A0A1Y6LJP4</accession>
<evidence type="ECO:0000256" key="1">
    <source>
        <dbReference type="ARBA" id="ARBA00004685"/>
    </source>
</evidence>
<dbReference type="Proteomes" id="UP000215453">
    <property type="component" value="Chromosome 5"/>
</dbReference>
<reference evidence="3 4" key="1">
    <citation type="submission" date="2016-10" db="EMBL/GenBank/DDBJ databases">
        <authorList>
            <person name="Varghese N."/>
        </authorList>
    </citation>
    <scope>NUCLEOTIDE SEQUENCE [LARGE SCALE GENOMIC DNA]</scope>
</reference>
<evidence type="ECO:0000256" key="2">
    <source>
        <dbReference type="ARBA" id="ARBA00035112"/>
    </source>
</evidence>
<dbReference type="PANTHER" id="PTHR33365">
    <property type="entry name" value="YALI0B05434P"/>
    <property type="match status" value="1"/>
</dbReference>
<comment type="similarity">
    <text evidence="2">Belongs to the ustYa family.</text>
</comment>
<evidence type="ECO:0000313" key="4">
    <source>
        <dbReference type="Proteomes" id="UP000215453"/>
    </source>
</evidence>
<evidence type="ECO:0008006" key="5">
    <source>
        <dbReference type="Google" id="ProtNLM"/>
    </source>
</evidence>
<name>A0A1Y6LJP4_ZYMTR</name>
<dbReference type="AlphaFoldDB" id="A0A1Y6LJP4"/>
<dbReference type="GO" id="GO:0043386">
    <property type="term" value="P:mycotoxin biosynthetic process"/>
    <property type="evidence" value="ECO:0007669"/>
    <property type="project" value="InterPro"/>
</dbReference>
<evidence type="ECO:0000313" key="3">
    <source>
        <dbReference type="EMBL" id="SMY24702.1"/>
    </source>
</evidence>
<dbReference type="InterPro" id="IPR021765">
    <property type="entry name" value="UstYa-like"/>
</dbReference>
<sequence>MAKCYTVSRLCSLQKKLLIKVAPAMGVLQHQSVVFKGMFSLNSSAYSGPPTKESNAKWEELYSFGISAISTKEASQMINHTLPIPGQHGSYITSLSVFHMLHCLNVMRHAIYEGPDWLDIDELMAISHVDHCINAIRQSLMCSADITPLVWARQRHDGKVKEVMEVVHSCRNFDLVRQWGLQRQLKTDFDRDRVVTSDPLGWGSTSIP</sequence>
<dbReference type="Pfam" id="PF11807">
    <property type="entry name" value="UstYa"/>
    <property type="match status" value="1"/>
</dbReference>
<dbReference type="EMBL" id="LT882680">
    <property type="protein sequence ID" value="SMY24702.1"/>
    <property type="molecule type" value="Genomic_DNA"/>
</dbReference>
<protein>
    <recommendedName>
        <fullName evidence="5">Tat pathway signal sequence</fullName>
    </recommendedName>
</protein>
<proteinExistence type="inferred from homology"/>